<evidence type="ECO:0000313" key="3">
    <source>
        <dbReference type="Proteomes" id="UP000716446"/>
    </source>
</evidence>
<sequence>MADWQELLTTVRDVYQNVSELYGLIKDHEQDLIVIEKAGSLMEDTETNLSFLNGCIQKYGNDTQLTDQIAGFSRSRVSQSPNTTSSLNGTPSDVATKSHGNLEEDEMKRQVQDTVRHLITEMVGLLARKSCCSTGHHVDCGMNHAHQQSGKQQLSVDDSDEFDIL</sequence>
<proteinExistence type="predicted"/>
<feature type="region of interest" description="Disordered" evidence="1">
    <location>
        <begin position="74"/>
        <end position="109"/>
    </location>
</feature>
<gene>
    <name evidence="2" type="ORF">AWRI4619_LOCUS3660</name>
</gene>
<evidence type="ECO:0000256" key="1">
    <source>
        <dbReference type="SAM" id="MobiDB-lite"/>
    </source>
</evidence>
<evidence type="ECO:0000313" key="2">
    <source>
        <dbReference type="EMBL" id="CAD0085154.1"/>
    </source>
</evidence>
<keyword evidence="3" id="KW-1185">Reference proteome</keyword>
<protein>
    <submittedName>
        <fullName evidence="2">Uncharacterized protein</fullName>
    </submittedName>
</protein>
<accession>A0A9N8JG80</accession>
<comment type="caution">
    <text evidence="2">The sequence shown here is derived from an EMBL/GenBank/DDBJ whole genome shotgun (WGS) entry which is preliminary data.</text>
</comment>
<feature type="compositionally biased region" description="Polar residues" evidence="1">
    <location>
        <begin position="75"/>
        <end position="99"/>
    </location>
</feature>
<dbReference type="AlphaFoldDB" id="A0A9N8JG80"/>
<dbReference type="Proteomes" id="UP000716446">
    <property type="component" value="Unassembled WGS sequence"/>
</dbReference>
<dbReference type="EMBL" id="CAIJEN010000004">
    <property type="protein sequence ID" value="CAD0085154.1"/>
    <property type="molecule type" value="Genomic_DNA"/>
</dbReference>
<organism evidence="2 3">
    <name type="scientific">Aureobasidium vineae</name>
    <dbReference type="NCBI Taxonomy" id="2773715"/>
    <lineage>
        <taxon>Eukaryota</taxon>
        <taxon>Fungi</taxon>
        <taxon>Dikarya</taxon>
        <taxon>Ascomycota</taxon>
        <taxon>Pezizomycotina</taxon>
        <taxon>Dothideomycetes</taxon>
        <taxon>Dothideomycetidae</taxon>
        <taxon>Dothideales</taxon>
        <taxon>Saccotheciaceae</taxon>
        <taxon>Aureobasidium</taxon>
    </lineage>
</organism>
<reference evidence="2" key="1">
    <citation type="submission" date="2020-06" db="EMBL/GenBank/DDBJ databases">
        <authorList>
            <person name="Onetto C."/>
        </authorList>
    </citation>
    <scope>NUCLEOTIDE SEQUENCE</scope>
</reference>
<feature type="compositionally biased region" description="Basic and acidic residues" evidence="1">
    <location>
        <begin position="100"/>
        <end position="109"/>
    </location>
</feature>
<name>A0A9N8JG80_9PEZI</name>